<comment type="caution">
    <text evidence="4">The sequence shown here is derived from an EMBL/GenBank/DDBJ whole genome shotgun (WGS) entry which is preliminary data.</text>
</comment>
<dbReference type="PANTHER" id="PTHR37049:SF4">
    <property type="entry name" value="RHODANESE DOMAIN-CONTAINING PROTEIN"/>
    <property type="match status" value="1"/>
</dbReference>
<dbReference type="PANTHER" id="PTHR37049">
    <property type="entry name" value="PEPTIDASE S41 FAMILY PROTEIN"/>
    <property type="match status" value="1"/>
</dbReference>
<evidence type="ECO:0000259" key="3">
    <source>
        <dbReference type="Pfam" id="PF23658"/>
    </source>
</evidence>
<evidence type="ECO:0000313" key="5">
    <source>
        <dbReference type="Proteomes" id="UP001161757"/>
    </source>
</evidence>
<gene>
    <name evidence="4" type="ORF">HRR80_002407</name>
</gene>
<feature type="compositionally biased region" description="Basic and acidic residues" evidence="1">
    <location>
        <begin position="680"/>
        <end position="711"/>
    </location>
</feature>
<accession>A0AAN6EZV3</accession>
<dbReference type="InterPro" id="IPR029045">
    <property type="entry name" value="ClpP/crotonase-like_dom_sf"/>
</dbReference>
<reference evidence="4" key="1">
    <citation type="submission" date="2023-01" db="EMBL/GenBank/DDBJ databases">
        <title>Exophiala dermititidis isolated from Cystic Fibrosis Patient.</title>
        <authorList>
            <person name="Kurbessoian T."/>
            <person name="Crocker A."/>
            <person name="Murante D."/>
            <person name="Hogan D.A."/>
            <person name="Stajich J.E."/>
        </authorList>
    </citation>
    <scope>NUCLEOTIDE SEQUENCE</scope>
    <source>
        <strain evidence="4">Ex8</strain>
    </source>
</reference>
<feature type="compositionally biased region" description="Basic and acidic residues" evidence="1">
    <location>
        <begin position="507"/>
        <end position="523"/>
    </location>
</feature>
<feature type="chain" id="PRO_5043013108" description="CPAF-like PDZ domain-containing protein" evidence="2">
    <location>
        <begin position="17"/>
        <end position="831"/>
    </location>
</feature>
<organism evidence="4 5">
    <name type="scientific">Exophiala dermatitidis</name>
    <name type="common">Black yeast-like fungus</name>
    <name type="synonym">Wangiella dermatitidis</name>
    <dbReference type="NCBI Taxonomy" id="5970"/>
    <lineage>
        <taxon>Eukaryota</taxon>
        <taxon>Fungi</taxon>
        <taxon>Dikarya</taxon>
        <taxon>Ascomycota</taxon>
        <taxon>Pezizomycotina</taxon>
        <taxon>Eurotiomycetes</taxon>
        <taxon>Chaetothyriomycetidae</taxon>
        <taxon>Chaetothyriales</taxon>
        <taxon>Herpotrichiellaceae</taxon>
        <taxon>Exophiala</taxon>
    </lineage>
</organism>
<proteinExistence type="predicted"/>
<dbReference type="EMBL" id="JAJGCB010000003">
    <property type="protein sequence ID" value="KAJ8993904.1"/>
    <property type="molecule type" value="Genomic_DNA"/>
</dbReference>
<sequence length="831" mass="90399">MRFLFCALASLGIVIGGQTPLPSSGTFSEPCAQVSAASASYVAATPTVTAALVDGQLFHECLQSIPIDTQAALDLLHSLQPYVELQSTLHYLADPPADYPHAAIDILRSLQDLIDKVAGGEYTGEYAFQTDLYRLFLSARDGHFSFIPDLLSVGAFKIPDAALVSVSSDGLQLPRVYLRSDVSGQPPVVEPESITVQGSIDLAIQHEAHSQPPSHVVSINGVPTLKYLMSQAGEFPFHDPDAGYNFLFWEAAQVAQFGAAAGDGGFVNPVFYPGPQTSIEFANGSVLHVPTLAEIAISFDNVTDGSSAYTKFCVYKEPQGTTPPAQPPPPSKHEQLPLLPFYPEPVVSDFGRRVAGYFLDAEKNDTAVLSVPSFDIPDEEATGFQATVSKFLEQCRIEKKTKLIIDVFANGGGIVELGLDLFVQLFPDLEPIALANMRASSVLDDLGTRMSQLNVSDSGSAVGNPFDVHSYLTPDGSPWQDWAHMYSGEESAEREQKQLYRHGNVARRQDEKEVHESSFQRLEEETDNSRLTIVDDHQLNSSNDGRPLTNVFRPNPDILGPPGFHMTPTNKSARPIFDPSNVVLLTEGYCASTCAVFAELLKTQTGGQVRSVVVGGPPIGAHTRGTGNGSRNRNGDIIDQVLPPPMQYLGATKGHTFWSIESILATARLAGEQAALPSAQRERRCPEERMRQSERSISDTSTDKTNDDHRSRGNLASSSLINHFTDLSLRRTFHPDAAGVNGLNQIRVGGDCGQHDRARGGCVGVGGGSRSGPSYKENHHEEVDTTQDHCAASFPLPLQFVRDDADFRFFFTAEMLERQEVIWRRAADLVF</sequence>
<evidence type="ECO:0000313" key="4">
    <source>
        <dbReference type="EMBL" id="KAJ8993904.1"/>
    </source>
</evidence>
<feature type="domain" description="CPAF-like PDZ" evidence="3">
    <location>
        <begin position="161"/>
        <end position="299"/>
    </location>
</feature>
<dbReference type="InterPro" id="IPR052766">
    <property type="entry name" value="S41A_metabolite_peptidase"/>
</dbReference>
<dbReference type="AlphaFoldDB" id="A0AAN6EZV3"/>
<feature type="signal peptide" evidence="2">
    <location>
        <begin position="1"/>
        <end position="16"/>
    </location>
</feature>
<dbReference type="SUPFAM" id="SSF52096">
    <property type="entry name" value="ClpP/crotonase"/>
    <property type="match status" value="1"/>
</dbReference>
<evidence type="ECO:0000256" key="2">
    <source>
        <dbReference type="SAM" id="SignalP"/>
    </source>
</evidence>
<feature type="region of interest" description="Disordered" evidence="1">
    <location>
        <begin position="673"/>
        <end position="714"/>
    </location>
</feature>
<dbReference type="Pfam" id="PF23658">
    <property type="entry name" value="PDZ_CPAF_rel"/>
    <property type="match status" value="1"/>
</dbReference>
<dbReference type="Proteomes" id="UP001161757">
    <property type="component" value="Unassembled WGS sequence"/>
</dbReference>
<evidence type="ECO:0000256" key="1">
    <source>
        <dbReference type="SAM" id="MobiDB-lite"/>
    </source>
</evidence>
<keyword evidence="2" id="KW-0732">Signal</keyword>
<feature type="region of interest" description="Disordered" evidence="1">
    <location>
        <begin position="506"/>
        <end position="526"/>
    </location>
</feature>
<dbReference type="InterPro" id="IPR056186">
    <property type="entry name" value="PDZ_CPAF-rel"/>
</dbReference>
<name>A0AAN6EZV3_EXODE</name>
<protein>
    <recommendedName>
        <fullName evidence="3">CPAF-like PDZ domain-containing protein</fullName>
    </recommendedName>
</protein>
<dbReference type="Gene3D" id="3.90.226.10">
    <property type="entry name" value="2-enoyl-CoA Hydratase, Chain A, domain 1"/>
    <property type="match status" value="1"/>
</dbReference>